<gene>
    <name evidence="2" type="ORF">BYL167_LOCUS55681</name>
</gene>
<accession>A0A8S3DGT6</accession>
<evidence type="ECO:0000313" key="3">
    <source>
        <dbReference type="Proteomes" id="UP000681967"/>
    </source>
</evidence>
<comment type="caution">
    <text evidence="2">The sequence shown here is derived from an EMBL/GenBank/DDBJ whole genome shotgun (WGS) entry which is preliminary data.</text>
</comment>
<feature type="transmembrane region" description="Helical" evidence="1">
    <location>
        <begin position="71"/>
        <end position="91"/>
    </location>
</feature>
<dbReference type="Proteomes" id="UP000681967">
    <property type="component" value="Unassembled WGS sequence"/>
</dbReference>
<reference evidence="2" key="1">
    <citation type="submission" date="2021-02" db="EMBL/GenBank/DDBJ databases">
        <authorList>
            <person name="Nowell W R."/>
        </authorList>
    </citation>
    <scope>NUCLEOTIDE SEQUENCE</scope>
</reference>
<keyword evidence="1" id="KW-0812">Transmembrane</keyword>
<organism evidence="2 3">
    <name type="scientific">Rotaria magnacalcarata</name>
    <dbReference type="NCBI Taxonomy" id="392030"/>
    <lineage>
        <taxon>Eukaryota</taxon>
        <taxon>Metazoa</taxon>
        <taxon>Spiralia</taxon>
        <taxon>Gnathifera</taxon>
        <taxon>Rotifera</taxon>
        <taxon>Eurotatoria</taxon>
        <taxon>Bdelloidea</taxon>
        <taxon>Philodinida</taxon>
        <taxon>Philodinidae</taxon>
        <taxon>Rotaria</taxon>
    </lineage>
</organism>
<protein>
    <submittedName>
        <fullName evidence="2">Uncharacterized protein</fullName>
    </submittedName>
</protein>
<keyword evidence="1" id="KW-0472">Membrane</keyword>
<sequence>KSTEKCERNRRIKQCVSEKLDLRLILDENSFAIINDIAQTTNVSIDYIFLTTIVTLCHWTMGASLKGAQAYNTPLILFGILCGGSGMFIVFQSTCNANLDIIFKKEKFHYSLSNIFDL</sequence>
<proteinExistence type="predicted"/>
<feature type="transmembrane region" description="Helical" evidence="1">
    <location>
        <begin position="47"/>
        <end position="65"/>
    </location>
</feature>
<dbReference type="AlphaFoldDB" id="A0A8S3DGT6"/>
<keyword evidence="1" id="KW-1133">Transmembrane helix</keyword>
<name>A0A8S3DGT6_9BILA</name>
<evidence type="ECO:0000256" key="1">
    <source>
        <dbReference type="SAM" id="Phobius"/>
    </source>
</evidence>
<evidence type="ECO:0000313" key="2">
    <source>
        <dbReference type="EMBL" id="CAF5010397.1"/>
    </source>
</evidence>
<dbReference type="EMBL" id="CAJOBH010210706">
    <property type="protein sequence ID" value="CAF5010397.1"/>
    <property type="molecule type" value="Genomic_DNA"/>
</dbReference>
<feature type="non-terminal residue" evidence="2">
    <location>
        <position position="1"/>
    </location>
</feature>